<dbReference type="SUPFAM" id="SSF54427">
    <property type="entry name" value="NTF2-like"/>
    <property type="match status" value="1"/>
</dbReference>
<name>A0A8K0L0E6_9PEZI</name>
<proteinExistence type="predicted"/>
<dbReference type="OrthoDB" id="2533647at2759"/>
<evidence type="ECO:0000313" key="3">
    <source>
        <dbReference type="Proteomes" id="UP000809789"/>
    </source>
</evidence>
<evidence type="ECO:0000256" key="1">
    <source>
        <dbReference type="SAM" id="MobiDB-lite"/>
    </source>
</evidence>
<dbReference type="InterPro" id="IPR032710">
    <property type="entry name" value="NTF2-like_dom_sf"/>
</dbReference>
<accession>A0A8K0L0E6</accession>
<dbReference type="EMBL" id="JAESVG020000007">
    <property type="protein sequence ID" value="KAG8625923.1"/>
    <property type="molecule type" value="Genomic_DNA"/>
</dbReference>
<gene>
    <name evidence="2" type="ORF">KVT40_006324</name>
</gene>
<sequence length="222" mass="25867">MVDLHSLPAGTRPENAVRNNGPDNLALERYKLRELAEGWPCYRDSCEWENLKSIFHPGAYIYTCWTGRTPYLDFIQRSKDGMDNGCSPPCTRAVTKMKATITQRFDIDGCEADAESDCRFVFFWTKNEKGNWGANYVRHFYEKDKLVPVDPNRIPKVDHEKAKQYPFGYRYLAYCEETVLGIKCVYDLPSHRREAGTTINGEKHDMLYRQIKQWMDGENVEI</sequence>
<reference evidence="2" key="1">
    <citation type="submission" date="2021-07" db="EMBL/GenBank/DDBJ databases">
        <title>Elsinoe batatas strain:CRI-CJ2 Genome sequencing and assembly.</title>
        <authorList>
            <person name="Huang L."/>
        </authorList>
    </citation>
    <scope>NUCLEOTIDE SEQUENCE</scope>
    <source>
        <strain evidence="2">CRI-CJ2</strain>
    </source>
</reference>
<evidence type="ECO:0000313" key="2">
    <source>
        <dbReference type="EMBL" id="KAG8625923.1"/>
    </source>
</evidence>
<comment type="caution">
    <text evidence="2">The sequence shown here is derived from an EMBL/GenBank/DDBJ whole genome shotgun (WGS) entry which is preliminary data.</text>
</comment>
<keyword evidence="3" id="KW-1185">Reference proteome</keyword>
<feature type="region of interest" description="Disordered" evidence="1">
    <location>
        <begin position="1"/>
        <end position="20"/>
    </location>
</feature>
<dbReference type="Proteomes" id="UP000809789">
    <property type="component" value="Unassembled WGS sequence"/>
</dbReference>
<organism evidence="2 3">
    <name type="scientific">Elsinoe batatas</name>
    <dbReference type="NCBI Taxonomy" id="2601811"/>
    <lineage>
        <taxon>Eukaryota</taxon>
        <taxon>Fungi</taxon>
        <taxon>Dikarya</taxon>
        <taxon>Ascomycota</taxon>
        <taxon>Pezizomycotina</taxon>
        <taxon>Dothideomycetes</taxon>
        <taxon>Dothideomycetidae</taxon>
        <taxon>Myriangiales</taxon>
        <taxon>Elsinoaceae</taxon>
        <taxon>Elsinoe</taxon>
    </lineage>
</organism>
<dbReference type="AlphaFoldDB" id="A0A8K0L0E6"/>
<protein>
    <submittedName>
        <fullName evidence="2">Uncharacterized protein</fullName>
    </submittedName>
</protein>